<feature type="active site" evidence="6">
    <location>
        <position position="18"/>
    </location>
</feature>
<evidence type="ECO:0000256" key="8">
    <source>
        <dbReference type="SAM" id="MobiDB-lite"/>
    </source>
</evidence>
<dbReference type="CDD" id="cd05474">
    <property type="entry name" value="SAP_like"/>
    <property type="match status" value="1"/>
</dbReference>
<dbReference type="InterPro" id="IPR001969">
    <property type="entry name" value="Aspartic_peptidase_AS"/>
</dbReference>
<dbReference type="Proteomes" id="UP000235371">
    <property type="component" value="Unassembled WGS sequence"/>
</dbReference>
<dbReference type="InterPro" id="IPR001461">
    <property type="entry name" value="Aspartic_peptidase_A1"/>
</dbReference>
<keyword evidence="2 7" id="KW-0645">Protease</keyword>
<dbReference type="GeneID" id="36583444"/>
<sequence length="476" mass="49623">YFAVGIGTPPQSVEVLLDTGSSELWVNPTCSNAWDPSGCNLNGFYNPASSSTSQSLNTAFSIQYGIGSASGVYYTDNIAMGGAKIVAQQFGDASTSMSQMEGIMGIGWGKNVDTNYSNIIDQLAAQGVTRSRAFSLNLASIDVAQGTIIFGGVDTMKYKGALEKRPIIPYYQAPDFYPRYWIYMTSLGVTVPGSSVSNPVTTPTINQPIFPDSGSTWCYLPSALFAGLLSFFPSAVNQGGSQYTVPCSLRNQVGTIDFGFGGTTIHVSYYEFFWFDGAQCWLAAVPSTQFSLLGDSFMRSAYIVYDQDNSNVLLAQAANCGTNIVPITTGPNAVPSIVGGCTPPAQSTSSSSAARTSTSSKLSSTSTLKSTTTSTSSKLSSTSTKLSSTSTLKSTTTSTSSKLSSSSSSSSTKRTTSTTSSKSSSTSPNSSSSVKSTTSSTSVISTCKATAIVTVTATRVSTAIVHGTCTAIGQTF</sequence>
<dbReference type="PROSITE" id="PS00141">
    <property type="entry name" value="ASP_PROTEASE"/>
    <property type="match status" value="1"/>
</dbReference>
<dbReference type="InterPro" id="IPR033121">
    <property type="entry name" value="PEPTIDASE_A1"/>
</dbReference>
<dbReference type="EMBL" id="KZ613848">
    <property type="protein sequence ID" value="PMD56141.1"/>
    <property type="molecule type" value="Genomic_DNA"/>
</dbReference>
<evidence type="ECO:0000259" key="9">
    <source>
        <dbReference type="PROSITE" id="PS51767"/>
    </source>
</evidence>
<evidence type="ECO:0000256" key="5">
    <source>
        <dbReference type="ARBA" id="ARBA00022801"/>
    </source>
</evidence>
<reference evidence="10 11" key="1">
    <citation type="submission" date="2016-04" db="EMBL/GenBank/DDBJ databases">
        <title>A degradative enzymes factory behind the ericoid mycorrhizal symbiosis.</title>
        <authorList>
            <consortium name="DOE Joint Genome Institute"/>
            <person name="Martino E."/>
            <person name="Morin E."/>
            <person name="Grelet G."/>
            <person name="Kuo A."/>
            <person name="Kohler A."/>
            <person name="Daghino S."/>
            <person name="Barry K."/>
            <person name="Choi C."/>
            <person name="Cichocki N."/>
            <person name="Clum A."/>
            <person name="Copeland A."/>
            <person name="Hainaut M."/>
            <person name="Haridas S."/>
            <person name="Labutti K."/>
            <person name="Lindquist E."/>
            <person name="Lipzen A."/>
            <person name="Khouja H.-R."/>
            <person name="Murat C."/>
            <person name="Ohm R."/>
            <person name="Olson A."/>
            <person name="Spatafora J."/>
            <person name="Veneault-Fourrey C."/>
            <person name="Henrissat B."/>
            <person name="Grigoriev I."/>
            <person name="Martin F."/>
            <person name="Perotto S."/>
        </authorList>
    </citation>
    <scope>NUCLEOTIDE SEQUENCE [LARGE SCALE GENOMIC DNA]</scope>
    <source>
        <strain evidence="10 11">E</strain>
    </source>
</reference>
<evidence type="ECO:0000256" key="2">
    <source>
        <dbReference type="ARBA" id="ARBA00022670"/>
    </source>
</evidence>
<proteinExistence type="inferred from homology"/>
<dbReference type="STRING" id="1095630.A0A2J6SZC0"/>
<feature type="region of interest" description="Disordered" evidence="8">
    <location>
        <begin position="342"/>
        <end position="437"/>
    </location>
</feature>
<keyword evidence="3" id="KW-0732">Signal</keyword>
<feature type="non-terminal residue" evidence="10">
    <location>
        <position position="1"/>
    </location>
</feature>
<evidence type="ECO:0000256" key="4">
    <source>
        <dbReference type="ARBA" id="ARBA00022750"/>
    </source>
</evidence>
<evidence type="ECO:0000313" key="10">
    <source>
        <dbReference type="EMBL" id="PMD56141.1"/>
    </source>
</evidence>
<dbReference type="InParanoid" id="A0A2J6SZC0"/>
<comment type="similarity">
    <text evidence="1 7">Belongs to the peptidase A1 family.</text>
</comment>
<dbReference type="Pfam" id="PF00026">
    <property type="entry name" value="Asp"/>
    <property type="match status" value="1"/>
</dbReference>
<dbReference type="InterPro" id="IPR021109">
    <property type="entry name" value="Peptidase_aspartic_dom_sf"/>
</dbReference>
<dbReference type="Gene3D" id="2.40.70.10">
    <property type="entry name" value="Acid Proteases"/>
    <property type="match status" value="2"/>
</dbReference>
<name>A0A2J6SZC0_9HELO</name>
<feature type="compositionally biased region" description="Low complexity" evidence="8">
    <location>
        <begin position="347"/>
        <end position="437"/>
    </location>
</feature>
<organism evidence="10 11">
    <name type="scientific">Hyaloscypha bicolor E</name>
    <dbReference type="NCBI Taxonomy" id="1095630"/>
    <lineage>
        <taxon>Eukaryota</taxon>
        <taxon>Fungi</taxon>
        <taxon>Dikarya</taxon>
        <taxon>Ascomycota</taxon>
        <taxon>Pezizomycotina</taxon>
        <taxon>Leotiomycetes</taxon>
        <taxon>Helotiales</taxon>
        <taxon>Hyaloscyphaceae</taxon>
        <taxon>Hyaloscypha</taxon>
        <taxon>Hyaloscypha bicolor</taxon>
    </lineage>
</organism>
<evidence type="ECO:0000256" key="6">
    <source>
        <dbReference type="PIRSR" id="PIRSR601461-1"/>
    </source>
</evidence>
<keyword evidence="5 7" id="KW-0378">Hydrolase</keyword>
<gene>
    <name evidence="10" type="ORF">K444DRAFT_536300</name>
</gene>
<evidence type="ECO:0000256" key="1">
    <source>
        <dbReference type="ARBA" id="ARBA00007447"/>
    </source>
</evidence>
<keyword evidence="4 7" id="KW-0064">Aspartyl protease</keyword>
<dbReference type="OrthoDB" id="771136at2759"/>
<feature type="domain" description="Peptidase A1" evidence="9">
    <location>
        <begin position="1"/>
        <end position="315"/>
    </location>
</feature>
<dbReference type="RefSeq" id="XP_024733045.1">
    <property type="nucleotide sequence ID" value="XM_024875364.1"/>
</dbReference>
<dbReference type="SUPFAM" id="SSF50630">
    <property type="entry name" value="Acid proteases"/>
    <property type="match status" value="1"/>
</dbReference>
<protein>
    <submittedName>
        <fullName evidence="10">Acid protease</fullName>
    </submittedName>
</protein>
<dbReference type="GO" id="GO:0006508">
    <property type="term" value="P:proteolysis"/>
    <property type="evidence" value="ECO:0007669"/>
    <property type="project" value="UniProtKB-KW"/>
</dbReference>
<evidence type="ECO:0000256" key="3">
    <source>
        <dbReference type="ARBA" id="ARBA00022729"/>
    </source>
</evidence>
<evidence type="ECO:0000256" key="7">
    <source>
        <dbReference type="RuleBase" id="RU000454"/>
    </source>
</evidence>
<feature type="active site" evidence="6">
    <location>
        <position position="212"/>
    </location>
</feature>
<accession>A0A2J6SZC0</accession>
<dbReference type="AlphaFoldDB" id="A0A2J6SZC0"/>
<dbReference type="GO" id="GO:0004190">
    <property type="term" value="F:aspartic-type endopeptidase activity"/>
    <property type="evidence" value="ECO:0007669"/>
    <property type="project" value="UniProtKB-KW"/>
</dbReference>
<dbReference type="PROSITE" id="PS51767">
    <property type="entry name" value="PEPTIDASE_A1"/>
    <property type="match status" value="1"/>
</dbReference>
<dbReference type="PRINTS" id="PR00792">
    <property type="entry name" value="PEPSIN"/>
</dbReference>
<evidence type="ECO:0000313" key="11">
    <source>
        <dbReference type="Proteomes" id="UP000235371"/>
    </source>
</evidence>
<dbReference type="PANTHER" id="PTHR47966:SF65">
    <property type="entry name" value="ASPARTIC-TYPE ENDOPEPTIDASE"/>
    <property type="match status" value="1"/>
</dbReference>
<dbReference type="InterPro" id="IPR033876">
    <property type="entry name" value="SAP-like"/>
</dbReference>
<keyword evidence="11" id="KW-1185">Reference proteome</keyword>
<dbReference type="PANTHER" id="PTHR47966">
    <property type="entry name" value="BETA-SITE APP-CLEAVING ENZYME, ISOFORM A-RELATED"/>
    <property type="match status" value="1"/>
</dbReference>